<comment type="caution">
    <text evidence="1">The sequence shown here is derived from an EMBL/GenBank/DDBJ whole genome shotgun (WGS) entry which is preliminary data.</text>
</comment>
<accession>R7ZKW5</accession>
<name>R7ZKW5_9BACT</name>
<dbReference type="EMBL" id="AQHR01000126">
    <property type="protein sequence ID" value="EON74717.1"/>
    <property type="molecule type" value="Genomic_DNA"/>
</dbReference>
<evidence type="ECO:0000313" key="1">
    <source>
        <dbReference type="EMBL" id="EON74717.1"/>
    </source>
</evidence>
<dbReference type="Proteomes" id="UP000013909">
    <property type="component" value="Unassembled WGS sequence"/>
</dbReference>
<sequence length="41" mass="4759">MNKFQAFTIREKVLIFRQKPVNQPTNCHFLSPPVKTVLSVT</sequence>
<dbReference type="AlphaFoldDB" id="R7ZKW5"/>
<gene>
    <name evidence="1" type="ORF">ADIS_4828</name>
</gene>
<evidence type="ECO:0000313" key="2">
    <source>
        <dbReference type="Proteomes" id="UP000013909"/>
    </source>
</evidence>
<protein>
    <submittedName>
        <fullName evidence="1">Uncharacterized protein</fullName>
    </submittedName>
</protein>
<reference evidence="1 2" key="1">
    <citation type="submission" date="2013-02" db="EMBL/GenBank/DDBJ databases">
        <title>A novel strain isolated from Lonar lake, Maharashtra, India.</title>
        <authorList>
            <person name="Singh A."/>
        </authorList>
    </citation>
    <scope>NUCLEOTIDE SEQUENCE [LARGE SCALE GENOMIC DNA]</scope>
    <source>
        <strain evidence="1 2">AK24</strain>
    </source>
</reference>
<proteinExistence type="predicted"/>
<organism evidence="1 2">
    <name type="scientific">Lunatimonas lonarensis</name>
    <dbReference type="NCBI Taxonomy" id="1232681"/>
    <lineage>
        <taxon>Bacteria</taxon>
        <taxon>Pseudomonadati</taxon>
        <taxon>Bacteroidota</taxon>
        <taxon>Cytophagia</taxon>
        <taxon>Cytophagales</taxon>
        <taxon>Cyclobacteriaceae</taxon>
    </lineage>
</organism>
<keyword evidence="2" id="KW-1185">Reference proteome</keyword>